<dbReference type="EMBL" id="SEYY01022792">
    <property type="protein sequence ID" value="KAB7495284.1"/>
    <property type="molecule type" value="Genomic_DNA"/>
</dbReference>
<dbReference type="AlphaFoldDB" id="A0A5N5SMH0"/>
<name>A0A5N5SMH0_9CRUS</name>
<evidence type="ECO:0000313" key="1">
    <source>
        <dbReference type="EMBL" id="KAB7495284.1"/>
    </source>
</evidence>
<reference evidence="1 2" key="1">
    <citation type="journal article" date="2019" name="PLoS Biol.">
        <title>Sex chromosomes control vertical transmission of feminizing Wolbachia symbionts in an isopod.</title>
        <authorList>
            <person name="Becking T."/>
            <person name="Chebbi M.A."/>
            <person name="Giraud I."/>
            <person name="Moumen B."/>
            <person name="Laverre T."/>
            <person name="Caubet Y."/>
            <person name="Peccoud J."/>
            <person name="Gilbert C."/>
            <person name="Cordaux R."/>
        </authorList>
    </citation>
    <scope>NUCLEOTIDE SEQUENCE [LARGE SCALE GENOMIC DNA]</scope>
    <source>
        <strain evidence="1">ANa2</strain>
        <tissue evidence="1">Whole body excluding digestive tract and cuticle</tissue>
    </source>
</reference>
<organism evidence="1 2">
    <name type="scientific">Armadillidium nasatum</name>
    <dbReference type="NCBI Taxonomy" id="96803"/>
    <lineage>
        <taxon>Eukaryota</taxon>
        <taxon>Metazoa</taxon>
        <taxon>Ecdysozoa</taxon>
        <taxon>Arthropoda</taxon>
        <taxon>Crustacea</taxon>
        <taxon>Multicrustacea</taxon>
        <taxon>Malacostraca</taxon>
        <taxon>Eumalacostraca</taxon>
        <taxon>Peracarida</taxon>
        <taxon>Isopoda</taxon>
        <taxon>Oniscidea</taxon>
        <taxon>Crinocheta</taxon>
        <taxon>Armadillidiidae</taxon>
        <taxon>Armadillidium</taxon>
    </lineage>
</organism>
<dbReference type="Proteomes" id="UP000326759">
    <property type="component" value="Unassembled WGS sequence"/>
</dbReference>
<comment type="caution">
    <text evidence="1">The sequence shown here is derived from an EMBL/GenBank/DDBJ whole genome shotgun (WGS) entry which is preliminary data.</text>
</comment>
<protein>
    <submittedName>
        <fullName evidence="1">Uncharacterized protein</fullName>
    </submittedName>
</protein>
<accession>A0A5N5SMH0</accession>
<sequence length="62" mass="7058">MRGLKAKEVHGRGLKQRGCALCIDRAKKEYIDGVRSKGVQMISQEEEIPTMKKLQEEAKNNE</sequence>
<evidence type="ECO:0000313" key="2">
    <source>
        <dbReference type="Proteomes" id="UP000326759"/>
    </source>
</evidence>
<proteinExistence type="predicted"/>
<gene>
    <name evidence="1" type="ORF">Anas_05439</name>
</gene>
<keyword evidence="2" id="KW-1185">Reference proteome</keyword>